<reference evidence="1" key="1">
    <citation type="submission" date="2019-04" db="EMBL/GenBank/DDBJ databases">
        <title>Evolution of Biomass-Degrading Anaerobic Consortia Revealed by Metagenomics.</title>
        <authorList>
            <person name="Peng X."/>
        </authorList>
    </citation>
    <scope>NUCLEOTIDE SEQUENCE</scope>
    <source>
        <strain evidence="1">SIG18</strain>
    </source>
</reference>
<dbReference type="Proteomes" id="UP000783037">
    <property type="component" value="Unassembled WGS sequence"/>
</dbReference>
<gene>
    <name evidence="1" type="ORF">E7Z79_07490</name>
</gene>
<evidence type="ECO:0000313" key="2">
    <source>
        <dbReference type="Proteomes" id="UP000783037"/>
    </source>
</evidence>
<protein>
    <submittedName>
        <fullName evidence="1">Uncharacterized protein</fullName>
    </submittedName>
</protein>
<name>A0A8T3V7I9_9EURY</name>
<accession>A0A8T3V7I9</accession>
<comment type="caution">
    <text evidence="1">The sequence shown here is derived from an EMBL/GenBank/DDBJ whole genome shotgun (WGS) entry which is preliminary data.</text>
</comment>
<proteinExistence type="predicted"/>
<dbReference type="AlphaFoldDB" id="A0A8T3V7I9"/>
<sequence>MNIKYFCVVLAIFLLAISTVCAAENITNNESVLSTVECADNLSISSEVVSVDGGNDDCLSVSNEYDVLNASSDVVSVDGGNDDCLSVSNEYDVLNASSDVVSVDGGNDDCLAVYSDEFSVSMVSNGSVAFPVESKLSVSNNQPIISVSVNKENSKLTSIYDKVYSTKKWKTIGLGSLKLKYKWSKKKMNKVSKKKSKIINKRLKRIMKKYEKKGWHYDRVFYNYNYGKYSAKFRYYIQFYKTVYYNGYGDVLYIC</sequence>
<dbReference type="RefSeq" id="WP_303739363.1">
    <property type="nucleotide sequence ID" value="NZ_SUTK01000042.1"/>
</dbReference>
<organism evidence="1 2">
    <name type="scientific">Methanobrevibacter thaueri</name>
    <dbReference type="NCBI Taxonomy" id="190975"/>
    <lineage>
        <taxon>Archaea</taxon>
        <taxon>Methanobacteriati</taxon>
        <taxon>Methanobacteriota</taxon>
        <taxon>Methanomada group</taxon>
        <taxon>Methanobacteria</taxon>
        <taxon>Methanobacteriales</taxon>
        <taxon>Methanobacteriaceae</taxon>
        <taxon>Methanobrevibacter</taxon>
    </lineage>
</organism>
<evidence type="ECO:0000313" key="1">
    <source>
        <dbReference type="EMBL" id="MBE6502271.1"/>
    </source>
</evidence>
<dbReference type="EMBL" id="SUTK01000042">
    <property type="protein sequence ID" value="MBE6502271.1"/>
    <property type="molecule type" value="Genomic_DNA"/>
</dbReference>